<dbReference type="CDD" id="cd10032">
    <property type="entry name" value="UDG-F6_HDG"/>
    <property type="match status" value="1"/>
</dbReference>
<dbReference type="AlphaFoldDB" id="B2KDM2"/>
<dbReference type="EMBL" id="CP001055">
    <property type="protein sequence ID" value="ACC98618.1"/>
    <property type="molecule type" value="Genomic_DNA"/>
</dbReference>
<dbReference type="InterPro" id="IPR026353">
    <property type="entry name" value="Hypoxan-DNA_Glyclase"/>
</dbReference>
<protein>
    <submittedName>
        <fullName evidence="2">G:T/U mismatch-specific DNA glycosylase</fullName>
    </submittedName>
</protein>
<dbReference type="Proteomes" id="UP000001029">
    <property type="component" value="Chromosome"/>
</dbReference>
<dbReference type="SMART" id="SM00986">
    <property type="entry name" value="UDG"/>
    <property type="match status" value="1"/>
</dbReference>
<dbReference type="Pfam" id="PF03167">
    <property type="entry name" value="UDG"/>
    <property type="match status" value="1"/>
</dbReference>
<dbReference type="OrthoDB" id="9799921at2"/>
<dbReference type="InterPro" id="IPR005122">
    <property type="entry name" value="Uracil-DNA_glycosylase-like"/>
</dbReference>
<evidence type="ECO:0000313" key="3">
    <source>
        <dbReference type="Proteomes" id="UP000001029"/>
    </source>
</evidence>
<dbReference type="InterPro" id="IPR036895">
    <property type="entry name" value="Uracil-DNA_glycosylase-like_sf"/>
</dbReference>
<evidence type="ECO:0000259" key="1">
    <source>
        <dbReference type="SMART" id="SM00986"/>
    </source>
</evidence>
<keyword evidence="3" id="KW-1185">Reference proteome</keyword>
<dbReference type="Gene3D" id="3.40.470.10">
    <property type="entry name" value="Uracil-DNA glycosylase-like domain"/>
    <property type="match status" value="1"/>
</dbReference>
<gene>
    <name evidence="2" type="ordered locus">Emin_1066</name>
</gene>
<organism evidence="2 3">
    <name type="scientific">Elusimicrobium minutum (strain Pei191)</name>
    <dbReference type="NCBI Taxonomy" id="445932"/>
    <lineage>
        <taxon>Bacteria</taxon>
        <taxon>Pseudomonadati</taxon>
        <taxon>Elusimicrobiota</taxon>
        <taxon>Elusimicrobia</taxon>
        <taxon>Elusimicrobiales</taxon>
        <taxon>Elusimicrobiaceae</taxon>
        <taxon>Elusimicrobium</taxon>
    </lineage>
</organism>
<dbReference type="STRING" id="445932.Emin_1066"/>
<evidence type="ECO:0000313" key="2">
    <source>
        <dbReference type="EMBL" id="ACC98618.1"/>
    </source>
</evidence>
<dbReference type="NCBIfam" id="TIGR04274">
    <property type="entry name" value="hypoxanDNAglyco"/>
    <property type="match status" value="1"/>
</dbReference>
<feature type="domain" description="Uracil-DNA glycosylase-like" evidence="1">
    <location>
        <begin position="5"/>
        <end position="157"/>
    </location>
</feature>
<dbReference type="HOGENOM" id="CLU_094865_1_0_0"/>
<reference evidence="2 3" key="1">
    <citation type="journal article" date="2009" name="Appl. Environ. Microbiol.">
        <title>Genomic analysis of 'Elusimicrobium minutum,' the first cultivated representative of the phylum 'Elusimicrobia' (formerly termite group 1).</title>
        <authorList>
            <person name="Herlemann D.P.R."/>
            <person name="Geissinger O."/>
            <person name="Ikeda-Ohtsubo W."/>
            <person name="Kunin V."/>
            <person name="Sun H."/>
            <person name="Lapidus A."/>
            <person name="Hugenholtz P."/>
            <person name="Brune A."/>
        </authorList>
    </citation>
    <scope>NUCLEOTIDE SEQUENCE [LARGE SCALE GENOMIC DNA]</scope>
    <source>
        <strain evidence="2 3">Pei191</strain>
    </source>
</reference>
<dbReference type="SUPFAM" id="SSF52141">
    <property type="entry name" value="Uracil-DNA glycosylase-like"/>
    <property type="match status" value="1"/>
</dbReference>
<sequence>MKKSFSFITSKEPKILILGTMPGEESLLRGEYYAHPRNAFWPVLFKCFGAEISAQYKDKKNLIINNNLALWDVLNECERQGSLDSEIKNFTPNKIDVFLRSRKSVRAIFFNGKGAGRFYKRFFAPFEEVKYFYLPSTSPAYAAKSLEEKTALWKQAFYKALI</sequence>
<name>B2KDM2_ELUMP</name>
<dbReference type="SMART" id="SM00987">
    <property type="entry name" value="UreE_C"/>
    <property type="match status" value="1"/>
</dbReference>
<dbReference type="RefSeq" id="WP_012415233.1">
    <property type="nucleotide sequence ID" value="NC_010644.1"/>
</dbReference>
<accession>B2KDM2</accession>
<dbReference type="KEGG" id="emi:Emin_1066"/>
<proteinExistence type="predicted"/>